<dbReference type="InterPro" id="IPR007137">
    <property type="entry name" value="DUF348"/>
</dbReference>
<protein>
    <recommendedName>
        <fullName evidence="3">G5 domain-containing protein</fullName>
    </recommendedName>
</protein>
<dbReference type="InterPro" id="IPR051933">
    <property type="entry name" value="Resuscitation_pf_RpfB"/>
</dbReference>
<dbReference type="SUPFAM" id="SSF50685">
    <property type="entry name" value="Barwin-like endoglucanases"/>
    <property type="match status" value="1"/>
</dbReference>
<dbReference type="AlphaFoldDB" id="A0A419SG96"/>
<dbReference type="EMBL" id="MCHY01000009">
    <property type="protein sequence ID" value="RKD22811.1"/>
    <property type="molecule type" value="Genomic_DNA"/>
</dbReference>
<accession>A0A419SG96</accession>
<keyword evidence="2" id="KW-1133">Transmembrane helix</keyword>
<proteinExistence type="predicted"/>
<dbReference type="CDD" id="cd14667">
    <property type="entry name" value="3D_containing_proteins"/>
    <property type="match status" value="1"/>
</dbReference>
<keyword evidence="2" id="KW-0472">Membrane</keyword>
<comment type="caution">
    <text evidence="4">The sequence shown here is derived from an EMBL/GenBank/DDBJ whole genome shotgun (WGS) entry which is preliminary data.</text>
</comment>
<feature type="domain" description="G5" evidence="3">
    <location>
        <begin position="149"/>
        <end position="229"/>
    </location>
</feature>
<dbReference type="Pfam" id="PF07501">
    <property type="entry name" value="G5"/>
    <property type="match status" value="1"/>
</dbReference>
<dbReference type="InterPro" id="IPR059180">
    <property type="entry name" value="3D_YorM"/>
</dbReference>
<evidence type="ECO:0000259" key="3">
    <source>
        <dbReference type="PROSITE" id="PS51109"/>
    </source>
</evidence>
<dbReference type="Proteomes" id="UP000284219">
    <property type="component" value="Unassembled WGS sequence"/>
</dbReference>
<evidence type="ECO:0000256" key="1">
    <source>
        <dbReference type="ARBA" id="ARBA00022729"/>
    </source>
</evidence>
<reference evidence="4 5" key="1">
    <citation type="submission" date="2016-08" db="EMBL/GenBank/DDBJ databases">
        <title>Novel Firmicute Genomes.</title>
        <authorList>
            <person name="Poppleton D.I."/>
            <person name="Gribaldo S."/>
        </authorList>
    </citation>
    <scope>NUCLEOTIDE SEQUENCE [LARGE SCALE GENOMIC DNA]</scope>
    <source>
        <strain evidence="4 5">RAOx-1</strain>
    </source>
</reference>
<sequence length="348" mass="38635">MNPENDVQSSRNRLLVGGILIALLITGAFIWVYQVSQPKKVEFVRNSESLTVKTKAKTVAQFLQEQNEQVSSFDEVYPELDQKIKNGLKVTYTQKWQVEILEAGQQKVVTTNRKKVQAILADEQIVLGEFDRVHPSLSDEVSADGTIYITRVEKKIEEKEEQIPFNEVSRKDLLLAEGERKVIQEGQPGKALQQYEVVFENGVEKSRQLVGTKVIEPTQDRVVAIGALVTVSRGGASFTPRRVINNVTLTAYAAGAAHTGKDANHPAYAITASGKRAQEGRTVAVDPSVIPMGTWVYIEGIGYRRAEDTGGAVKGNKIDVYFENDQQARNFGMRRSKAVYVIGKNKPQ</sequence>
<dbReference type="GO" id="GO:0019867">
    <property type="term" value="C:outer membrane"/>
    <property type="evidence" value="ECO:0007669"/>
    <property type="project" value="InterPro"/>
</dbReference>
<feature type="transmembrane region" description="Helical" evidence="2">
    <location>
        <begin position="12"/>
        <end position="33"/>
    </location>
</feature>
<evidence type="ECO:0000313" key="5">
    <source>
        <dbReference type="Proteomes" id="UP000284219"/>
    </source>
</evidence>
<evidence type="ECO:0000256" key="2">
    <source>
        <dbReference type="SAM" id="Phobius"/>
    </source>
</evidence>
<organism evidence="4 5">
    <name type="scientific">Ammoniphilus oxalaticus</name>
    <dbReference type="NCBI Taxonomy" id="66863"/>
    <lineage>
        <taxon>Bacteria</taxon>
        <taxon>Bacillati</taxon>
        <taxon>Bacillota</taxon>
        <taxon>Bacilli</taxon>
        <taxon>Bacillales</taxon>
        <taxon>Paenibacillaceae</taxon>
        <taxon>Aneurinibacillus group</taxon>
        <taxon>Ammoniphilus</taxon>
    </lineage>
</organism>
<dbReference type="InterPro" id="IPR011098">
    <property type="entry name" value="G5_dom"/>
</dbReference>
<gene>
    <name evidence="4" type="ORF">BEP19_11220</name>
</gene>
<dbReference type="Gene3D" id="2.20.230.10">
    <property type="entry name" value="Resuscitation-promoting factor rpfb"/>
    <property type="match status" value="1"/>
</dbReference>
<dbReference type="OrthoDB" id="9798935at2"/>
<dbReference type="SMART" id="SM01208">
    <property type="entry name" value="G5"/>
    <property type="match status" value="1"/>
</dbReference>
<dbReference type="GO" id="GO:0009254">
    <property type="term" value="P:peptidoglycan turnover"/>
    <property type="evidence" value="ECO:0007669"/>
    <property type="project" value="InterPro"/>
</dbReference>
<evidence type="ECO:0000313" key="4">
    <source>
        <dbReference type="EMBL" id="RKD22811.1"/>
    </source>
</evidence>
<keyword evidence="1" id="KW-0732">Signal</keyword>
<keyword evidence="2" id="KW-0812">Transmembrane</keyword>
<dbReference type="Pfam" id="PF06725">
    <property type="entry name" value="3D"/>
    <property type="match status" value="1"/>
</dbReference>
<dbReference type="InterPro" id="IPR036908">
    <property type="entry name" value="RlpA-like_sf"/>
</dbReference>
<dbReference type="RefSeq" id="WP_120190293.1">
    <property type="nucleotide sequence ID" value="NZ_MCHY01000009.1"/>
</dbReference>
<dbReference type="Pfam" id="PF03990">
    <property type="entry name" value="DUF348"/>
    <property type="match status" value="2"/>
</dbReference>
<dbReference type="PROSITE" id="PS51109">
    <property type="entry name" value="G5"/>
    <property type="match status" value="1"/>
</dbReference>
<dbReference type="PANTHER" id="PTHR39160:SF4">
    <property type="entry name" value="RESUSCITATION-PROMOTING FACTOR RPFB"/>
    <property type="match status" value="1"/>
</dbReference>
<name>A0A419SG96_9BACL</name>
<dbReference type="GO" id="GO:0004553">
    <property type="term" value="F:hydrolase activity, hydrolyzing O-glycosyl compounds"/>
    <property type="evidence" value="ECO:0007669"/>
    <property type="project" value="InterPro"/>
</dbReference>
<dbReference type="PANTHER" id="PTHR39160">
    <property type="entry name" value="CELL WALL-BINDING PROTEIN YOCH"/>
    <property type="match status" value="1"/>
</dbReference>
<dbReference type="InterPro" id="IPR010611">
    <property type="entry name" value="3D_dom"/>
</dbReference>
<dbReference type="Gene3D" id="2.40.40.10">
    <property type="entry name" value="RlpA-like domain"/>
    <property type="match status" value="1"/>
</dbReference>
<keyword evidence="5" id="KW-1185">Reference proteome</keyword>